<dbReference type="EMBL" id="CP034563">
    <property type="protein sequence ID" value="AZQ65408.1"/>
    <property type="molecule type" value="Genomic_DNA"/>
</dbReference>
<dbReference type="PANTHER" id="PTHR34219">
    <property type="entry name" value="IRON-REGULATED INNER MEMBRANE PROTEIN-RELATED"/>
    <property type="match status" value="1"/>
</dbReference>
<keyword evidence="1" id="KW-0812">Transmembrane</keyword>
<evidence type="ECO:0000313" key="2">
    <source>
        <dbReference type="EMBL" id="AZQ65408.1"/>
    </source>
</evidence>
<dbReference type="PROSITE" id="PS51257">
    <property type="entry name" value="PROKAR_LIPOPROTEIN"/>
    <property type="match status" value="1"/>
</dbReference>
<keyword evidence="3" id="KW-1185">Reference proteome</keyword>
<reference evidence="2 3" key="1">
    <citation type="submission" date="2018-12" db="EMBL/GenBank/DDBJ databases">
        <title>Flammeovirga pectinis sp. nov., isolated from the gut of the Korean scallop, Patinopecten yessoensis.</title>
        <authorList>
            <person name="Bae J.-W."/>
            <person name="Jeong Y.-S."/>
            <person name="Kang W."/>
        </authorList>
    </citation>
    <scope>NUCLEOTIDE SEQUENCE [LARGE SCALE GENOMIC DNA]</scope>
    <source>
        <strain evidence="2 3">L12M1</strain>
    </source>
</reference>
<dbReference type="Proteomes" id="UP000267268">
    <property type="component" value="Chromosome 2"/>
</dbReference>
<accession>A0A3Q9FRG8</accession>
<keyword evidence="1" id="KW-1133">Transmembrane helix</keyword>
<feature type="transmembrane region" description="Helical" evidence="1">
    <location>
        <begin position="342"/>
        <end position="364"/>
    </location>
</feature>
<proteinExistence type="predicted"/>
<dbReference type="AlphaFoldDB" id="A0A3Q9FRG8"/>
<organism evidence="2 3">
    <name type="scientific">Flammeovirga pectinis</name>
    <dbReference type="NCBI Taxonomy" id="2494373"/>
    <lineage>
        <taxon>Bacteria</taxon>
        <taxon>Pseudomonadati</taxon>
        <taxon>Bacteroidota</taxon>
        <taxon>Cytophagia</taxon>
        <taxon>Cytophagales</taxon>
        <taxon>Flammeovirgaceae</taxon>
        <taxon>Flammeovirga</taxon>
    </lineage>
</organism>
<evidence type="ECO:0000256" key="1">
    <source>
        <dbReference type="SAM" id="Phobius"/>
    </source>
</evidence>
<dbReference type="InterPro" id="IPR005625">
    <property type="entry name" value="PepSY-ass_TM"/>
</dbReference>
<feature type="transmembrane region" description="Helical" evidence="1">
    <location>
        <begin position="189"/>
        <end position="209"/>
    </location>
</feature>
<keyword evidence="1" id="KW-0472">Membrane</keyword>
<gene>
    <name evidence="2" type="ORF">EI427_24675</name>
</gene>
<dbReference type="PANTHER" id="PTHR34219:SF3">
    <property type="entry name" value="BLL7967 PROTEIN"/>
    <property type="match status" value="1"/>
</dbReference>
<dbReference type="RefSeq" id="WP_126620091.1">
    <property type="nucleotide sequence ID" value="NZ_CP034563.1"/>
</dbReference>
<protein>
    <submittedName>
        <fullName evidence="2">PepSY domain-containing protein</fullName>
    </submittedName>
</protein>
<name>A0A3Q9FRG8_9BACT</name>
<dbReference type="OrthoDB" id="111691at2"/>
<feature type="transmembrane region" description="Helical" evidence="1">
    <location>
        <begin position="12"/>
        <end position="32"/>
    </location>
</feature>
<dbReference type="KEGG" id="fll:EI427_24675"/>
<sequence>MKKLISKLHLIIGLVSGLIVFIVSITGCIYTFEHEIQELTQSYRFVKEVKGNVLPPSKIKEIAYKATDGMDVQRIYYETPNNASMALHYADSASYFYITFIDQYTGEVLKIKNLRTDFFTVILYLHISLLLPNGELIVGIATLIFFVMLVSGIVLWWPKNKKKKAVQQKFKIKWNGRWRRKNYDLHSVLGFYASWVLLFTIVTGLIWSFEWFENTLYYLVSGGDTLQKTTYASKVPSSSNRNSALPGIDRAWYKVLEDDARILGTAIYIPQKETDPIKIYSSPEHGTFGKLDWRCFDQYSLKELSNENDFSGRYENATTAQKIFRLNYDIHTGAILGLTGKFIMFFISLISASLPITGFLLWLGRKKKKKGILKKEPSLELV</sequence>
<feature type="transmembrane region" description="Helical" evidence="1">
    <location>
        <begin position="136"/>
        <end position="157"/>
    </location>
</feature>
<evidence type="ECO:0000313" key="3">
    <source>
        <dbReference type="Proteomes" id="UP000267268"/>
    </source>
</evidence>
<dbReference type="Pfam" id="PF03929">
    <property type="entry name" value="PepSY_TM"/>
    <property type="match status" value="1"/>
</dbReference>